<comment type="caution">
    <text evidence="1">The sequence shown here is derived from an EMBL/GenBank/DDBJ whole genome shotgun (WGS) entry which is preliminary data.</text>
</comment>
<dbReference type="Proteomes" id="UP001196301">
    <property type="component" value="Unassembled WGS sequence"/>
</dbReference>
<dbReference type="InterPro" id="IPR014997">
    <property type="entry name" value="DUF1847"/>
</dbReference>
<evidence type="ECO:0000313" key="2">
    <source>
        <dbReference type="Proteomes" id="UP001196301"/>
    </source>
</evidence>
<proteinExistence type="predicted"/>
<dbReference type="EMBL" id="JAHLOQ010000007">
    <property type="protein sequence ID" value="MBU5335623.1"/>
    <property type="molecule type" value="Genomic_DNA"/>
</dbReference>
<organism evidence="1 2">
    <name type="scientific">Intestinibacter bartlettii</name>
    <dbReference type="NCBI Taxonomy" id="261299"/>
    <lineage>
        <taxon>Bacteria</taxon>
        <taxon>Bacillati</taxon>
        <taxon>Bacillota</taxon>
        <taxon>Clostridia</taxon>
        <taxon>Peptostreptococcales</taxon>
        <taxon>Peptostreptococcaceae</taxon>
        <taxon>Intestinibacter</taxon>
    </lineage>
</organism>
<protein>
    <submittedName>
        <fullName evidence="1">DUF1847 domain-containing protein</fullName>
    </submittedName>
</protein>
<reference evidence="1 2" key="1">
    <citation type="submission" date="2021-06" db="EMBL/GenBank/DDBJ databases">
        <authorList>
            <person name="Sun Q."/>
            <person name="Li D."/>
        </authorList>
    </citation>
    <scope>NUCLEOTIDE SEQUENCE [LARGE SCALE GENOMIC DNA]</scope>
    <source>
        <strain evidence="1 2">N19</strain>
    </source>
</reference>
<keyword evidence="2" id="KW-1185">Reference proteome</keyword>
<evidence type="ECO:0000313" key="1">
    <source>
        <dbReference type="EMBL" id="MBU5335623.1"/>
    </source>
</evidence>
<gene>
    <name evidence="1" type="ORF">KQI20_04140</name>
</gene>
<dbReference type="RefSeq" id="WP_216568761.1">
    <property type="nucleotide sequence ID" value="NZ_JAHLOQ010000007.1"/>
</dbReference>
<dbReference type="Pfam" id="PF08901">
    <property type="entry name" value="DUF1847"/>
    <property type="match status" value="1"/>
</dbReference>
<accession>A0ABS6DUV5</accession>
<name>A0ABS6DUV5_9FIRM</name>
<sequence>MENNKCLTCVDCGVKKCITGKSKYPSFCVSKTLSKEEVEESKAFYLNDEQNLKVATASAEIEADFYCRACRVEETIRWAKKLGAKKIGIATCVGLIAESKVLAGLLREYGFEVFGVGCKAGEVGKEEIGIDKRCNATGKNMCNPIMQAKLLNKEKTDINIVMGLCVGHDSLFYKYSEAVTTTLVVKDRVLGNNPVAALNNINSYYGHLHNLKFDDDVENE</sequence>